<reference evidence="1 2" key="1">
    <citation type="submission" date="2024-09" db="EMBL/GenBank/DDBJ databases">
        <title>Genome sequencing and assembly of Phytophthora oleae, isolate VK10A, causative agent of rot of olive drupes.</title>
        <authorList>
            <person name="Conti Taguali S."/>
            <person name="Riolo M."/>
            <person name="La Spada F."/>
            <person name="Cacciola S.O."/>
            <person name="Dionisio G."/>
        </authorList>
    </citation>
    <scope>NUCLEOTIDE SEQUENCE [LARGE SCALE GENOMIC DNA]</scope>
    <source>
        <strain evidence="1 2">VK10A</strain>
    </source>
</reference>
<dbReference type="AlphaFoldDB" id="A0ABD3FVG1"/>
<evidence type="ECO:0000313" key="1">
    <source>
        <dbReference type="EMBL" id="KAL3669680.1"/>
    </source>
</evidence>
<proteinExistence type="predicted"/>
<name>A0ABD3FVG1_9STRA</name>
<protein>
    <submittedName>
        <fullName evidence="1">Uncharacterized protein</fullName>
    </submittedName>
</protein>
<sequence length="158" mass="17414">MLQRGTAAFAAPTTSAAEVARLQRLHRSTGIPVYNMIDAPITFGAMVLDALGSVTVNGLTRRVGIRKPSKMADYEQQTSASCLQSVSCIGDQQYVAQLNVCQDPGCSQFYFHSLDEETKHCVIDPSWTVMLMVTTTLFVTAELFLSLSLRYFVSQLHE</sequence>
<evidence type="ECO:0000313" key="2">
    <source>
        <dbReference type="Proteomes" id="UP001632037"/>
    </source>
</evidence>
<gene>
    <name evidence="1" type="ORF">V7S43_005062</name>
</gene>
<comment type="caution">
    <text evidence="1">The sequence shown here is derived from an EMBL/GenBank/DDBJ whole genome shotgun (WGS) entry which is preliminary data.</text>
</comment>
<dbReference type="Proteomes" id="UP001632037">
    <property type="component" value="Unassembled WGS sequence"/>
</dbReference>
<keyword evidence="2" id="KW-1185">Reference proteome</keyword>
<dbReference type="EMBL" id="JBIMZQ010000008">
    <property type="protein sequence ID" value="KAL3669680.1"/>
    <property type="molecule type" value="Genomic_DNA"/>
</dbReference>
<accession>A0ABD3FVG1</accession>
<organism evidence="1 2">
    <name type="scientific">Phytophthora oleae</name>
    <dbReference type="NCBI Taxonomy" id="2107226"/>
    <lineage>
        <taxon>Eukaryota</taxon>
        <taxon>Sar</taxon>
        <taxon>Stramenopiles</taxon>
        <taxon>Oomycota</taxon>
        <taxon>Peronosporomycetes</taxon>
        <taxon>Peronosporales</taxon>
        <taxon>Peronosporaceae</taxon>
        <taxon>Phytophthora</taxon>
    </lineage>
</organism>